<feature type="region of interest" description="Disordered" evidence="2">
    <location>
        <begin position="1"/>
        <end position="22"/>
    </location>
</feature>
<evidence type="ECO:0000259" key="3">
    <source>
        <dbReference type="SMART" id="SM00470"/>
    </source>
</evidence>
<dbReference type="NCBIfam" id="TIGR00180">
    <property type="entry name" value="parB_part"/>
    <property type="match status" value="1"/>
</dbReference>
<evidence type="ECO:0000256" key="2">
    <source>
        <dbReference type="SAM" id="MobiDB-lite"/>
    </source>
</evidence>
<reference evidence="4 5" key="1">
    <citation type="submission" date="2019-06" db="EMBL/GenBank/DDBJ databases">
        <title>The draft genome of Rhizobium smilacinae PTYR-5.</title>
        <authorList>
            <person name="Liu L."/>
            <person name="Li L."/>
            <person name="Zhang X."/>
        </authorList>
    </citation>
    <scope>NUCLEOTIDE SEQUENCE [LARGE SCALE GENOMIC DNA]</scope>
    <source>
        <strain evidence="4 5">PTYR-5</strain>
    </source>
</reference>
<dbReference type="Pfam" id="PF02195">
    <property type="entry name" value="ParB_N"/>
    <property type="match status" value="1"/>
</dbReference>
<dbReference type="GO" id="GO:0005694">
    <property type="term" value="C:chromosome"/>
    <property type="evidence" value="ECO:0007669"/>
    <property type="project" value="TreeGrafter"/>
</dbReference>
<dbReference type="CDD" id="cd16405">
    <property type="entry name" value="RepB_like_N"/>
    <property type="match status" value="1"/>
</dbReference>
<dbReference type="InterPro" id="IPR050336">
    <property type="entry name" value="Chromosome_partition/occlusion"/>
</dbReference>
<evidence type="ECO:0000313" key="5">
    <source>
        <dbReference type="Proteomes" id="UP000311605"/>
    </source>
</evidence>
<dbReference type="AlphaFoldDB" id="A0A5C4XKB2"/>
<evidence type="ECO:0000256" key="1">
    <source>
        <dbReference type="ARBA" id="ARBA00006295"/>
    </source>
</evidence>
<dbReference type="SMART" id="SM00470">
    <property type="entry name" value="ParB"/>
    <property type="match status" value="1"/>
</dbReference>
<organism evidence="4 5">
    <name type="scientific">Aliirhizobium smilacinae</name>
    <dbReference type="NCBI Taxonomy" id="1395944"/>
    <lineage>
        <taxon>Bacteria</taxon>
        <taxon>Pseudomonadati</taxon>
        <taxon>Pseudomonadota</taxon>
        <taxon>Alphaproteobacteria</taxon>
        <taxon>Hyphomicrobiales</taxon>
        <taxon>Rhizobiaceae</taxon>
        <taxon>Aliirhizobium</taxon>
    </lineage>
</organism>
<dbReference type="SUPFAM" id="SSF110849">
    <property type="entry name" value="ParB/Sulfiredoxin"/>
    <property type="match status" value="1"/>
</dbReference>
<dbReference type="GO" id="GO:0007059">
    <property type="term" value="P:chromosome segregation"/>
    <property type="evidence" value="ECO:0007669"/>
    <property type="project" value="TreeGrafter"/>
</dbReference>
<dbReference type="SUPFAM" id="SSF109709">
    <property type="entry name" value="KorB DNA-binding domain-like"/>
    <property type="match status" value="1"/>
</dbReference>
<dbReference type="InterPro" id="IPR003115">
    <property type="entry name" value="ParB_N"/>
</dbReference>
<protein>
    <submittedName>
        <fullName evidence="4">Plasmid partitioning protein RepB</fullName>
    </submittedName>
</protein>
<dbReference type="InterPro" id="IPR011111">
    <property type="entry name" value="Plasmid_RepB"/>
</dbReference>
<dbReference type="OrthoDB" id="7908920at2"/>
<dbReference type="InterPro" id="IPR036086">
    <property type="entry name" value="ParB/Sulfiredoxin_sf"/>
</dbReference>
<dbReference type="EMBL" id="VDMN01000002">
    <property type="protein sequence ID" value="TNM63707.1"/>
    <property type="molecule type" value="Genomic_DNA"/>
</dbReference>
<dbReference type="InterPro" id="IPR037972">
    <property type="entry name" value="RepB_N"/>
</dbReference>
<feature type="domain" description="ParB-like N-terminal" evidence="3">
    <location>
        <begin position="54"/>
        <end position="145"/>
    </location>
</feature>
<dbReference type="Proteomes" id="UP000311605">
    <property type="component" value="Unassembled WGS sequence"/>
</dbReference>
<evidence type="ECO:0000313" key="4">
    <source>
        <dbReference type="EMBL" id="TNM63707.1"/>
    </source>
</evidence>
<accession>A0A5C4XKB2</accession>
<dbReference type="InterPro" id="IPR017819">
    <property type="entry name" value="Plasmid_partition_RepB"/>
</dbReference>
<proteinExistence type="inferred from homology"/>
<dbReference type="Pfam" id="PF07506">
    <property type="entry name" value="RepB"/>
    <property type="match status" value="1"/>
</dbReference>
<dbReference type="NCBIfam" id="TIGR03454">
    <property type="entry name" value="partition_RepB"/>
    <property type="match status" value="1"/>
</dbReference>
<dbReference type="InterPro" id="IPR004437">
    <property type="entry name" value="ParB/RepB/Spo0J"/>
</dbReference>
<comment type="caution">
    <text evidence="4">The sequence shown here is derived from an EMBL/GenBank/DDBJ whole genome shotgun (WGS) entry which is preliminary data.</text>
</comment>
<dbReference type="Gene3D" id="3.90.1530.30">
    <property type="match status" value="1"/>
</dbReference>
<sequence>MARKNPFANLMNDDRPDSGVAPDYTVKGASRSIITTIDELAERADKMLEGETVVELSPEVIEESFIRDRLEEDPQDFDDLVSAIREHGQTSPILVRPHPRHDSRYMVVFGHRRLKAAAVLGRNVRAVVKPISDREHVIAQGQENSARADLSFIEKATFARRLSELHYDNDSTIVMTALSVDKATLSKMMSVANMPRDILEAIGGAKLPGRDRWYELKLLLERPANLATLREVLAATDLAGLNGDARFAFVIDALTRKKTAGYARSPKTSKWVPKDKSVAKALSAEIRNDGKNYTLALKARDAVGFGEFIADSLDDLYAEYRRLMKE</sequence>
<keyword evidence="5" id="KW-1185">Reference proteome</keyword>
<dbReference type="GO" id="GO:0003677">
    <property type="term" value="F:DNA binding"/>
    <property type="evidence" value="ECO:0007669"/>
    <property type="project" value="InterPro"/>
</dbReference>
<name>A0A5C4XKB2_9HYPH</name>
<comment type="similarity">
    <text evidence="1">Belongs to the ParB family.</text>
</comment>
<dbReference type="RefSeq" id="WP_139676613.1">
    <property type="nucleotide sequence ID" value="NZ_VDMN01000002.1"/>
</dbReference>
<dbReference type="Gene3D" id="1.10.10.2830">
    <property type="match status" value="1"/>
</dbReference>
<dbReference type="PANTHER" id="PTHR33375:SF1">
    <property type="entry name" value="CHROMOSOME-PARTITIONING PROTEIN PARB-RELATED"/>
    <property type="match status" value="1"/>
</dbReference>
<gene>
    <name evidence="4" type="primary">repB</name>
    <name evidence="4" type="ORF">FHP24_13020</name>
</gene>
<dbReference type="PANTHER" id="PTHR33375">
    <property type="entry name" value="CHROMOSOME-PARTITIONING PROTEIN PARB-RELATED"/>
    <property type="match status" value="1"/>
</dbReference>